<dbReference type="Gene3D" id="3.40.50.300">
    <property type="entry name" value="P-loop containing nucleotide triphosphate hydrolases"/>
    <property type="match status" value="1"/>
</dbReference>
<evidence type="ECO:0000256" key="2">
    <source>
        <dbReference type="ARBA" id="ARBA00022448"/>
    </source>
</evidence>
<dbReference type="SUPFAM" id="SSF52540">
    <property type="entry name" value="P-loop containing nucleoside triphosphate hydrolases"/>
    <property type="match status" value="1"/>
</dbReference>
<dbReference type="PANTHER" id="PTHR46743">
    <property type="entry name" value="TEICHOIC ACIDS EXPORT ATP-BINDING PROTEIN TAGH"/>
    <property type="match status" value="1"/>
</dbReference>
<dbReference type="InterPro" id="IPR050683">
    <property type="entry name" value="Bact_Polysacc_Export_ATP-bd"/>
</dbReference>
<dbReference type="RefSeq" id="WP_114846753.1">
    <property type="nucleotide sequence ID" value="NZ_JBHSPE010000025.1"/>
</dbReference>
<evidence type="ECO:0000313" key="7">
    <source>
        <dbReference type="Proteomes" id="UP000253782"/>
    </source>
</evidence>
<protein>
    <submittedName>
        <fullName evidence="6">ABC transporter ATP-binding protein</fullName>
    </submittedName>
</protein>
<accession>A0A369UQI9</accession>
<dbReference type="GO" id="GO:0005524">
    <property type="term" value="F:ATP binding"/>
    <property type="evidence" value="ECO:0007669"/>
    <property type="project" value="UniProtKB-KW"/>
</dbReference>
<dbReference type="InterPro" id="IPR015860">
    <property type="entry name" value="ABC_transpr_TagH-like"/>
</dbReference>
<proteinExistence type="inferred from homology"/>
<dbReference type="SMART" id="SM00382">
    <property type="entry name" value="AAA"/>
    <property type="match status" value="1"/>
</dbReference>
<comment type="similarity">
    <text evidence="1">Belongs to the ABC transporter superfamily.</text>
</comment>
<dbReference type="AlphaFoldDB" id="A0A369UQI9"/>
<keyword evidence="7" id="KW-1185">Reference proteome</keyword>
<name>A0A369UQI9_9GAMM</name>
<dbReference type="InterPro" id="IPR029439">
    <property type="entry name" value="Wzt_C"/>
</dbReference>
<dbReference type="InterPro" id="IPR027417">
    <property type="entry name" value="P-loop_NTPase"/>
</dbReference>
<evidence type="ECO:0000313" key="6">
    <source>
        <dbReference type="EMBL" id="RDD80589.1"/>
    </source>
</evidence>
<dbReference type="PANTHER" id="PTHR46743:SF2">
    <property type="entry name" value="TEICHOIC ACIDS EXPORT ATP-BINDING PROTEIN TAGH"/>
    <property type="match status" value="1"/>
</dbReference>
<evidence type="ECO:0000259" key="5">
    <source>
        <dbReference type="PROSITE" id="PS50893"/>
    </source>
</evidence>
<dbReference type="OrthoDB" id="9778870at2"/>
<evidence type="ECO:0000256" key="4">
    <source>
        <dbReference type="ARBA" id="ARBA00022840"/>
    </source>
</evidence>
<comment type="caution">
    <text evidence="6">The sequence shown here is derived from an EMBL/GenBank/DDBJ whole genome shotgun (WGS) entry which is preliminary data.</text>
</comment>
<sequence>MSSESRNVTVSENSAGQALLADDNLSSEVAIRVDAVSKCYQVYARPEDRLKQSVFPRLRRLIGKAPRAYFKEFWALKNVSLEIRKGETVGIIGRNGSGKSTLLQTICGTLTPTSGSVDVNGRVAALLELGAGFNPEFTGRENVYMSGVVLGLTHEQVEQRFDDIVAFADIGDFVEQPVKTYSSGMYVRLAFAVIAHADADILVIDEALSVGDVFFGQKCMRFLRKFKETGTVIFVSHDATAIVNLCERAVLLESGQLRMVGDAKSVCEAYHASTYNQAVKPAVSQRLEAVNEPARPDFRAERINATALRNDIEVFRFDPERAGFGNGAATITSAKLTDTSGNPMPWIVGGEVVRLVVDVSVHRALEQPIVGFFLKDRLGQPLFGDNTYLSYQHEPVSIGAGEVLTASFEFAMPILPQGHYSFDIAVADGTYHEHEQADWVHDGLVVESHTSSVSTGLVGIPFRDIKLDVRRSVP</sequence>
<keyword evidence="4 6" id="KW-0067">ATP-binding</keyword>
<dbReference type="Pfam" id="PF14524">
    <property type="entry name" value="Wzt_C"/>
    <property type="match status" value="1"/>
</dbReference>
<keyword evidence="3" id="KW-0547">Nucleotide-binding</keyword>
<keyword evidence="2" id="KW-0813">Transport</keyword>
<dbReference type="PROSITE" id="PS50893">
    <property type="entry name" value="ABC_TRANSPORTER_2"/>
    <property type="match status" value="1"/>
</dbReference>
<dbReference type="GO" id="GO:0016887">
    <property type="term" value="F:ATP hydrolysis activity"/>
    <property type="evidence" value="ECO:0007669"/>
    <property type="project" value="InterPro"/>
</dbReference>
<dbReference type="Proteomes" id="UP000253782">
    <property type="component" value="Unassembled WGS sequence"/>
</dbReference>
<dbReference type="Gene3D" id="2.70.50.60">
    <property type="entry name" value="abc- transporter (atp binding component) like domain"/>
    <property type="match status" value="1"/>
</dbReference>
<dbReference type="InterPro" id="IPR003439">
    <property type="entry name" value="ABC_transporter-like_ATP-bd"/>
</dbReference>
<dbReference type="GO" id="GO:0016020">
    <property type="term" value="C:membrane"/>
    <property type="evidence" value="ECO:0007669"/>
    <property type="project" value="InterPro"/>
</dbReference>
<organism evidence="6 7">
    <name type="scientific">Dyella tabacisoli</name>
    <dbReference type="NCBI Taxonomy" id="2282381"/>
    <lineage>
        <taxon>Bacteria</taxon>
        <taxon>Pseudomonadati</taxon>
        <taxon>Pseudomonadota</taxon>
        <taxon>Gammaproteobacteria</taxon>
        <taxon>Lysobacterales</taxon>
        <taxon>Rhodanobacteraceae</taxon>
        <taxon>Dyella</taxon>
    </lineage>
</organism>
<evidence type="ECO:0000256" key="3">
    <source>
        <dbReference type="ARBA" id="ARBA00022741"/>
    </source>
</evidence>
<dbReference type="CDD" id="cd03220">
    <property type="entry name" value="ABC_KpsT_Wzt"/>
    <property type="match status" value="1"/>
</dbReference>
<dbReference type="EMBL" id="QQAH01000016">
    <property type="protein sequence ID" value="RDD80589.1"/>
    <property type="molecule type" value="Genomic_DNA"/>
</dbReference>
<feature type="domain" description="ABC transporter" evidence="5">
    <location>
        <begin position="56"/>
        <end position="279"/>
    </location>
</feature>
<gene>
    <name evidence="6" type="ORF">DVJ77_17090</name>
</gene>
<dbReference type="CDD" id="cd10147">
    <property type="entry name" value="Wzt_C-like"/>
    <property type="match status" value="1"/>
</dbReference>
<dbReference type="GO" id="GO:0140359">
    <property type="term" value="F:ABC-type transporter activity"/>
    <property type="evidence" value="ECO:0007669"/>
    <property type="project" value="InterPro"/>
</dbReference>
<dbReference type="Pfam" id="PF00005">
    <property type="entry name" value="ABC_tran"/>
    <property type="match status" value="1"/>
</dbReference>
<reference evidence="6 7" key="1">
    <citation type="submission" date="2018-07" db="EMBL/GenBank/DDBJ databases">
        <title>Dyella tabacisoli L4-6T, whole genome shotgun sequence.</title>
        <authorList>
            <person name="Zhou X.-K."/>
            <person name="Li W.-J."/>
            <person name="Duan Y.-Q."/>
        </authorList>
    </citation>
    <scope>NUCLEOTIDE SEQUENCE [LARGE SCALE GENOMIC DNA]</scope>
    <source>
        <strain evidence="6 7">L4-6</strain>
    </source>
</reference>
<dbReference type="InterPro" id="IPR003593">
    <property type="entry name" value="AAA+_ATPase"/>
</dbReference>
<evidence type="ECO:0000256" key="1">
    <source>
        <dbReference type="ARBA" id="ARBA00005417"/>
    </source>
</evidence>